<protein>
    <submittedName>
        <fullName evidence="3">Acyltransferase</fullName>
        <ecNumber evidence="3">2.3.-.-</ecNumber>
    </submittedName>
</protein>
<feature type="domain" description="Acyltransferase 3" evidence="2">
    <location>
        <begin position="33"/>
        <end position="356"/>
    </location>
</feature>
<keyword evidence="3" id="KW-0808">Transferase</keyword>
<keyword evidence="1" id="KW-1133">Transmembrane helix</keyword>
<keyword evidence="3" id="KW-0012">Acyltransferase</keyword>
<dbReference type="PANTHER" id="PTHR23028:SF53">
    <property type="entry name" value="ACYL_TRANSF_3 DOMAIN-CONTAINING PROTEIN"/>
    <property type="match status" value="1"/>
</dbReference>
<feature type="transmembrane region" description="Helical" evidence="1">
    <location>
        <begin position="177"/>
        <end position="196"/>
    </location>
</feature>
<name>A0ABU9YC12_9SPHN</name>
<dbReference type="Proteomes" id="UP001419910">
    <property type="component" value="Unassembled WGS sequence"/>
</dbReference>
<keyword evidence="1" id="KW-0812">Transmembrane</keyword>
<organism evidence="3 4">
    <name type="scientific">Sphingomonas oligophenolica</name>
    <dbReference type="NCBI Taxonomy" id="301154"/>
    <lineage>
        <taxon>Bacteria</taxon>
        <taxon>Pseudomonadati</taxon>
        <taxon>Pseudomonadota</taxon>
        <taxon>Alphaproteobacteria</taxon>
        <taxon>Sphingomonadales</taxon>
        <taxon>Sphingomonadaceae</taxon>
        <taxon>Sphingomonas</taxon>
    </lineage>
</organism>
<dbReference type="EC" id="2.3.-.-" evidence="3"/>
<keyword evidence="1" id="KW-0472">Membrane</keyword>
<dbReference type="Pfam" id="PF01757">
    <property type="entry name" value="Acyl_transf_3"/>
    <property type="match status" value="1"/>
</dbReference>
<gene>
    <name evidence="3" type="ORF">ABC974_27170</name>
</gene>
<dbReference type="RefSeq" id="WP_343888707.1">
    <property type="nucleotide sequence ID" value="NZ_BAAAEH010000011.1"/>
</dbReference>
<dbReference type="GO" id="GO:0016746">
    <property type="term" value="F:acyltransferase activity"/>
    <property type="evidence" value="ECO:0007669"/>
    <property type="project" value="UniProtKB-KW"/>
</dbReference>
<feature type="transmembrane region" description="Helical" evidence="1">
    <location>
        <begin position="76"/>
        <end position="100"/>
    </location>
</feature>
<dbReference type="InterPro" id="IPR050879">
    <property type="entry name" value="Acyltransferase_3"/>
</dbReference>
<sequence>MGVTAREVRAPIRLSQTLSSLIGPPSGERVYFPSIDLLRGLAAIAVVLFHYLNFFIPPGSEEAAPNYPSLEPLHAFLWPFYDYGLWAVQLFWLISGFVFAATYAGRQTTGRRFLVARIARLYPLHLLTLCVVAALQYYRLAWLGSFQIFQTNDLYHFVLNLFFASYWGLQRGLSFNAPIWSVSVEVAIYAAFWITLKPLYRKGVVGPIILSLAFTVGSVFNLPGTVFWQCGFYFFLGSAINIAYPHLRNWPWLLALAGVAALGAGAALVVVLHQPVGRLMPVLLPGMILIVCAIEAAGWARGSRWTRWIGDNSYGVYLWHIPVQLVLLLVLDGVVGGRTAVTSAWFLALFVGLVVGIARLSYLAFERPAQEAIRRLAIPGA</sequence>
<reference evidence="3 4" key="1">
    <citation type="submission" date="2024-05" db="EMBL/GenBank/DDBJ databases">
        <authorList>
            <person name="Liu Q."/>
            <person name="Xin Y.-H."/>
        </authorList>
    </citation>
    <scope>NUCLEOTIDE SEQUENCE [LARGE SCALE GENOMIC DNA]</scope>
    <source>
        <strain evidence="3 4">CGMCC 1.10181</strain>
    </source>
</reference>
<comment type="caution">
    <text evidence="3">The sequence shown here is derived from an EMBL/GenBank/DDBJ whole genome shotgun (WGS) entry which is preliminary data.</text>
</comment>
<feature type="transmembrane region" description="Helical" evidence="1">
    <location>
        <begin position="37"/>
        <end position="56"/>
    </location>
</feature>
<feature type="transmembrane region" description="Helical" evidence="1">
    <location>
        <begin position="251"/>
        <end position="273"/>
    </location>
</feature>
<evidence type="ECO:0000313" key="4">
    <source>
        <dbReference type="Proteomes" id="UP001419910"/>
    </source>
</evidence>
<feature type="transmembrane region" description="Helical" evidence="1">
    <location>
        <begin position="279"/>
        <end position="300"/>
    </location>
</feature>
<keyword evidence="4" id="KW-1185">Reference proteome</keyword>
<feature type="transmembrane region" description="Helical" evidence="1">
    <location>
        <begin position="226"/>
        <end position="244"/>
    </location>
</feature>
<evidence type="ECO:0000256" key="1">
    <source>
        <dbReference type="SAM" id="Phobius"/>
    </source>
</evidence>
<proteinExistence type="predicted"/>
<dbReference type="InterPro" id="IPR002656">
    <property type="entry name" value="Acyl_transf_3_dom"/>
</dbReference>
<accession>A0ABU9YC12</accession>
<feature type="transmembrane region" description="Helical" evidence="1">
    <location>
        <begin position="312"/>
        <end position="331"/>
    </location>
</feature>
<feature type="transmembrane region" description="Helical" evidence="1">
    <location>
        <begin position="203"/>
        <end position="220"/>
    </location>
</feature>
<dbReference type="EMBL" id="JBDIME010000044">
    <property type="protein sequence ID" value="MEN2793331.1"/>
    <property type="molecule type" value="Genomic_DNA"/>
</dbReference>
<feature type="transmembrane region" description="Helical" evidence="1">
    <location>
        <begin position="121"/>
        <end position="138"/>
    </location>
</feature>
<evidence type="ECO:0000313" key="3">
    <source>
        <dbReference type="EMBL" id="MEN2793331.1"/>
    </source>
</evidence>
<dbReference type="PANTHER" id="PTHR23028">
    <property type="entry name" value="ACETYLTRANSFERASE"/>
    <property type="match status" value="1"/>
</dbReference>
<evidence type="ECO:0000259" key="2">
    <source>
        <dbReference type="Pfam" id="PF01757"/>
    </source>
</evidence>
<feature type="transmembrane region" description="Helical" evidence="1">
    <location>
        <begin position="343"/>
        <end position="365"/>
    </location>
</feature>